<protein>
    <submittedName>
        <fullName evidence="2">HNH endonuclease domain-containing protein</fullName>
    </submittedName>
</protein>
<evidence type="ECO:0000259" key="1">
    <source>
        <dbReference type="Pfam" id="PF13395"/>
    </source>
</evidence>
<name>A0ABV8A3Q6_9DEIO</name>
<reference evidence="3" key="1">
    <citation type="journal article" date="2019" name="Int. J. Syst. Evol. Microbiol.">
        <title>The Global Catalogue of Microorganisms (GCM) 10K type strain sequencing project: providing services to taxonomists for standard genome sequencing and annotation.</title>
        <authorList>
            <consortium name="The Broad Institute Genomics Platform"/>
            <consortium name="The Broad Institute Genome Sequencing Center for Infectious Disease"/>
            <person name="Wu L."/>
            <person name="Ma J."/>
        </authorList>
    </citation>
    <scope>NUCLEOTIDE SEQUENCE [LARGE SCALE GENOMIC DNA]</scope>
    <source>
        <strain evidence="3">CCTCC AB 2013263</strain>
    </source>
</reference>
<comment type="caution">
    <text evidence="2">The sequence shown here is derived from an EMBL/GenBank/DDBJ whole genome shotgun (WGS) entry which is preliminary data.</text>
</comment>
<dbReference type="GO" id="GO:0004519">
    <property type="term" value="F:endonuclease activity"/>
    <property type="evidence" value="ECO:0007669"/>
    <property type="project" value="UniProtKB-KW"/>
</dbReference>
<evidence type="ECO:0000313" key="3">
    <source>
        <dbReference type="Proteomes" id="UP001595748"/>
    </source>
</evidence>
<evidence type="ECO:0000313" key="2">
    <source>
        <dbReference type="EMBL" id="MFC3860025.1"/>
    </source>
</evidence>
<proteinExistence type="predicted"/>
<organism evidence="2 3">
    <name type="scientific">Deinococcus antarcticus</name>
    <dbReference type="NCBI Taxonomy" id="1298767"/>
    <lineage>
        <taxon>Bacteria</taxon>
        <taxon>Thermotogati</taxon>
        <taxon>Deinococcota</taxon>
        <taxon>Deinococci</taxon>
        <taxon>Deinococcales</taxon>
        <taxon>Deinococcaceae</taxon>
        <taxon>Deinococcus</taxon>
    </lineage>
</organism>
<dbReference type="CDD" id="cd00085">
    <property type="entry name" value="HNHc"/>
    <property type="match status" value="1"/>
</dbReference>
<accession>A0ABV8A3Q6</accession>
<dbReference type="InterPro" id="IPR003615">
    <property type="entry name" value="HNH_nuc"/>
</dbReference>
<keyword evidence="2" id="KW-0378">Hydrolase</keyword>
<dbReference type="Proteomes" id="UP001595748">
    <property type="component" value="Unassembled WGS sequence"/>
</dbReference>
<dbReference type="Gene3D" id="1.10.30.50">
    <property type="match status" value="1"/>
</dbReference>
<dbReference type="Pfam" id="PF13395">
    <property type="entry name" value="HNH_4"/>
    <property type="match status" value="1"/>
</dbReference>
<keyword evidence="2" id="KW-0540">Nuclease</keyword>
<sequence length="383" mass="43498">MDGSGEAVKVIQKVLKHDRKTNNYKIALVRALNDLALTYAGAQGRGAGVAVPLKLIADLWLGYYWPFMDEEKPIYQGGFREGTADVAFRRELTQLKSLWQATELGSNRPSDGVLLVSEIVNGSPSLEVRNSYIRCISTLTTAIQQPIRYAGDGSTTHGVFTKPQRLNDLDPRTVILPYRSATELFTVVDDAMWESFKFYSLYIEALCLHEWALFVENADRDGAGTDRGAVYLALTDRPDSRRPLSWERNQFELLMMEGDGLRCFWTNKPLNVSNYDVDHIIPITTFPINELWNLVPSESTFNRFKKRDRMPDQTWKPVMAERLPHIYQAYFDRPNMRSVLERGVNHRFGAGNIGNAQELCNAAIKLIFAVADSRNTPTFSQNF</sequence>
<feature type="domain" description="HNH nuclease" evidence="1">
    <location>
        <begin position="270"/>
        <end position="311"/>
    </location>
</feature>
<dbReference type="EMBL" id="JBHRZF010000043">
    <property type="protein sequence ID" value="MFC3860025.1"/>
    <property type="molecule type" value="Genomic_DNA"/>
</dbReference>
<gene>
    <name evidence="2" type="ORF">ACFOPQ_04505</name>
</gene>
<keyword evidence="2" id="KW-0255">Endonuclease</keyword>
<dbReference type="RefSeq" id="WP_380076177.1">
    <property type="nucleotide sequence ID" value="NZ_JBHRZF010000043.1"/>
</dbReference>
<keyword evidence="3" id="KW-1185">Reference proteome</keyword>